<sequence>MEILDLVSFVERELGLINFALRDREEVENFVSTGNLPTRLNPRHQSNMERQRVVEAGHEDLGIEVSRVCDDPPAIEIRVHVPNAVVCPHYPFGFDLLGVLNDLLCKFSGPGFLQLVLALLVALPFNVIDDFPDFMLGLLRHKVPQLGFGKLRRYDAVIGVFGVGLVIHSAGIPRDQMRRESAASLAQSQADIPEAAHRRQLARGLSGDQTAGFHNKGAKHAGRDRRERPAH</sequence>
<protein>
    <submittedName>
        <fullName evidence="2">Uncharacterized protein</fullName>
    </submittedName>
</protein>
<proteinExistence type="predicted"/>
<accession>A0A418NIN1</accession>
<evidence type="ECO:0000256" key="1">
    <source>
        <dbReference type="SAM" id="MobiDB-lite"/>
    </source>
</evidence>
<evidence type="ECO:0000313" key="2">
    <source>
        <dbReference type="EMBL" id="RIV78776.1"/>
    </source>
</evidence>
<dbReference type="AlphaFoldDB" id="A0A418NIN1"/>
<comment type="caution">
    <text evidence="2">The sequence shown here is derived from an EMBL/GenBank/DDBJ whole genome shotgun (WGS) entry which is preliminary data.</text>
</comment>
<keyword evidence="3" id="KW-1185">Reference proteome</keyword>
<gene>
    <name evidence="2" type="ORF">D2V04_08300</name>
</gene>
<evidence type="ECO:0000313" key="3">
    <source>
        <dbReference type="Proteomes" id="UP000285092"/>
    </source>
</evidence>
<dbReference type="EMBL" id="QXFK01000015">
    <property type="protein sequence ID" value="RIV78776.1"/>
    <property type="molecule type" value="Genomic_DNA"/>
</dbReference>
<reference evidence="2 3" key="1">
    <citation type="submission" date="2018-08" db="EMBL/GenBank/DDBJ databases">
        <title>Altererythrobacter sp.Ery1 and Ery12, the genome sequencing of novel strains in genus Alterythrobacter.</title>
        <authorList>
            <person name="Cheng H."/>
            <person name="Wu Y.-H."/>
            <person name="Fang C."/>
            <person name="Xu X.-W."/>
        </authorList>
    </citation>
    <scope>NUCLEOTIDE SEQUENCE [LARGE SCALE GENOMIC DNA]</scope>
    <source>
        <strain evidence="2 3">Ery1</strain>
    </source>
</reference>
<feature type="region of interest" description="Disordered" evidence="1">
    <location>
        <begin position="198"/>
        <end position="231"/>
    </location>
</feature>
<name>A0A418NIN1_9SPHN</name>
<dbReference type="Proteomes" id="UP000285092">
    <property type="component" value="Unassembled WGS sequence"/>
</dbReference>
<organism evidence="2 3">
    <name type="scientific">Pelagerythrobacter aerophilus</name>
    <dbReference type="NCBI Taxonomy" id="2306995"/>
    <lineage>
        <taxon>Bacteria</taxon>
        <taxon>Pseudomonadati</taxon>
        <taxon>Pseudomonadota</taxon>
        <taxon>Alphaproteobacteria</taxon>
        <taxon>Sphingomonadales</taxon>
        <taxon>Erythrobacteraceae</taxon>
        <taxon>Pelagerythrobacter</taxon>
    </lineage>
</organism>